<dbReference type="EMBL" id="VSSQ01014924">
    <property type="protein sequence ID" value="MPM54707.1"/>
    <property type="molecule type" value="Genomic_DNA"/>
</dbReference>
<proteinExistence type="predicted"/>
<protein>
    <submittedName>
        <fullName evidence="1">Uncharacterized protein</fullName>
    </submittedName>
</protein>
<sequence>MTGRGGTDCAILKTGQRLLVGSVHRQQQPACGPAVPGDRMLGAIVLIALQYGIIRQGKIEIHDAFR</sequence>
<dbReference type="AlphaFoldDB" id="A0A645ANT8"/>
<reference evidence="1" key="1">
    <citation type="submission" date="2019-08" db="EMBL/GenBank/DDBJ databases">
        <authorList>
            <person name="Kucharzyk K."/>
            <person name="Murdoch R.W."/>
            <person name="Higgins S."/>
            <person name="Loffler F."/>
        </authorList>
    </citation>
    <scope>NUCLEOTIDE SEQUENCE</scope>
</reference>
<gene>
    <name evidence="1" type="ORF">SDC9_101487</name>
</gene>
<accession>A0A645ANT8</accession>
<comment type="caution">
    <text evidence="1">The sequence shown here is derived from an EMBL/GenBank/DDBJ whole genome shotgun (WGS) entry which is preliminary data.</text>
</comment>
<name>A0A645ANT8_9ZZZZ</name>
<evidence type="ECO:0000313" key="1">
    <source>
        <dbReference type="EMBL" id="MPM54707.1"/>
    </source>
</evidence>
<organism evidence="1">
    <name type="scientific">bioreactor metagenome</name>
    <dbReference type="NCBI Taxonomy" id="1076179"/>
    <lineage>
        <taxon>unclassified sequences</taxon>
        <taxon>metagenomes</taxon>
        <taxon>ecological metagenomes</taxon>
    </lineage>
</organism>